<reference evidence="2" key="1">
    <citation type="submission" date="2020-11" db="EMBL/GenBank/DDBJ databases">
        <authorList>
            <consortium name="DOE Joint Genome Institute"/>
            <person name="Ahrendt S."/>
            <person name="Riley R."/>
            <person name="Andreopoulos W."/>
            <person name="Labutti K."/>
            <person name="Pangilinan J."/>
            <person name="Ruiz-Duenas F.J."/>
            <person name="Barrasa J.M."/>
            <person name="Sanchez-Garcia M."/>
            <person name="Camarero S."/>
            <person name="Miyauchi S."/>
            <person name="Serrano A."/>
            <person name="Linde D."/>
            <person name="Babiker R."/>
            <person name="Drula E."/>
            <person name="Ayuso-Fernandez I."/>
            <person name="Pacheco R."/>
            <person name="Padilla G."/>
            <person name="Ferreira P."/>
            <person name="Barriuso J."/>
            <person name="Kellner H."/>
            <person name="Castanera R."/>
            <person name="Alfaro M."/>
            <person name="Ramirez L."/>
            <person name="Pisabarro A.G."/>
            <person name="Kuo A."/>
            <person name="Tritt A."/>
            <person name="Lipzen A."/>
            <person name="He G."/>
            <person name="Yan M."/>
            <person name="Ng V."/>
            <person name="Cullen D."/>
            <person name="Martin F."/>
            <person name="Rosso M.-N."/>
            <person name="Henrissat B."/>
            <person name="Hibbett D."/>
            <person name="Martinez A.T."/>
            <person name="Grigoriev I.V."/>
        </authorList>
    </citation>
    <scope>NUCLEOTIDE SEQUENCE</scope>
    <source>
        <strain evidence="2">AH 40177</strain>
    </source>
</reference>
<sequence length="145" mass="17460">RGSYIWGRSVHNVRIERLWRDVTQGFGTKWYNFFYDLEAEWGLQPDLDAHIWLLHYIFLPAINDDVLDWAEAWNHHTMTFDGEERQRSPRDMYFFGILQEDASGLLEHLEEEIEDLVHYGVDWHDMANPELLNHHNQYNTNDLDN</sequence>
<evidence type="ECO:0000259" key="1">
    <source>
        <dbReference type="Pfam" id="PF24764"/>
    </source>
</evidence>
<feature type="domain" description="Integrase core" evidence="1">
    <location>
        <begin position="1"/>
        <end position="101"/>
    </location>
</feature>
<accession>A0A9P5U009</accession>
<dbReference type="PANTHER" id="PTHR46791:SF5">
    <property type="entry name" value="CLR5 DOMAIN-CONTAINING PROTEIN-RELATED"/>
    <property type="match status" value="1"/>
</dbReference>
<name>A0A9P5U009_9AGAR</name>
<keyword evidence="3" id="KW-1185">Reference proteome</keyword>
<dbReference type="InterPro" id="IPR058913">
    <property type="entry name" value="Integrase_dom_put"/>
</dbReference>
<dbReference type="PANTHER" id="PTHR46791">
    <property type="entry name" value="EXPRESSED PROTEIN"/>
    <property type="match status" value="1"/>
</dbReference>
<organism evidence="2 3">
    <name type="scientific">Rhodocollybia butyracea</name>
    <dbReference type="NCBI Taxonomy" id="206335"/>
    <lineage>
        <taxon>Eukaryota</taxon>
        <taxon>Fungi</taxon>
        <taxon>Dikarya</taxon>
        <taxon>Basidiomycota</taxon>
        <taxon>Agaricomycotina</taxon>
        <taxon>Agaricomycetes</taxon>
        <taxon>Agaricomycetidae</taxon>
        <taxon>Agaricales</taxon>
        <taxon>Marasmiineae</taxon>
        <taxon>Omphalotaceae</taxon>
        <taxon>Rhodocollybia</taxon>
    </lineage>
</organism>
<proteinExistence type="predicted"/>
<dbReference type="Proteomes" id="UP000772434">
    <property type="component" value="Unassembled WGS sequence"/>
</dbReference>
<protein>
    <recommendedName>
        <fullName evidence="1">Integrase core domain-containing protein</fullName>
    </recommendedName>
</protein>
<dbReference type="AlphaFoldDB" id="A0A9P5U009"/>
<comment type="caution">
    <text evidence="2">The sequence shown here is derived from an EMBL/GenBank/DDBJ whole genome shotgun (WGS) entry which is preliminary data.</text>
</comment>
<dbReference type="Pfam" id="PF24764">
    <property type="entry name" value="rva_4"/>
    <property type="match status" value="1"/>
</dbReference>
<evidence type="ECO:0000313" key="3">
    <source>
        <dbReference type="Proteomes" id="UP000772434"/>
    </source>
</evidence>
<dbReference type="EMBL" id="JADNRY010000264">
    <property type="protein sequence ID" value="KAF9060018.1"/>
    <property type="molecule type" value="Genomic_DNA"/>
</dbReference>
<feature type="non-terminal residue" evidence="2">
    <location>
        <position position="1"/>
    </location>
</feature>
<feature type="non-terminal residue" evidence="2">
    <location>
        <position position="145"/>
    </location>
</feature>
<evidence type="ECO:0000313" key="2">
    <source>
        <dbReference type="EMBL" id="KAF9060018.1"/>
    </source>
</evidence>
<dbReference type="OrthoDB" id="3353107at2759"/>
<gene>
    <name evidence="2" type="ORF">BDP27DRAFT_1164585</name>
</gene>